<dbReference type="Proteomes" id="UP001162131">
    <property type="component" value="Unassembled WGS sequence"/>
</dbReference>
<dbReference type="AlphaFoldDB" id="A0AAU9K5B4"/>
<accession>A0AAU9K5B4</accession>
<sequence length="280" mass="32510">MLSGRCFKDGCANRLHGKCECDGIILFCKKHSFEHLEKSSSKGHQLIRLFPKPTEEINYPIIKKLKELKKDIKKYKIEAIKNANKIIKNFNSAFEKYVCQINEAEARCNKMLKIIYSDFDLATEGEIESVLKLNISDAQREMAGWDIKECYLDYKDINVAIRNTYEIPFNPFRKPLEDVIESSELSYFMHNTSDFATINLENFQISSKVTLPTQEPIHGYTRSCILPDHSYFYCCSPNNRSGLTFIIDKNKNVKLLRKSKNNYLADPIFFFNNFIYLIGG</sequence>
<gene>
    <name evidence="2" type="ORF">BSTOLATCC_MIC56035</name>
</gene>
<evidence type="ECO:0000313" key="2">
    <source>
        <dbReference type="EMBL" id="CAG9332591.1"/>
    </source>
</evidence>
<keyword evidence="3" id="KW-1185">Reference proteome</keyword>
<comment type="caution">
    <text evidence="2">The sequence shown here is derived from an EMBL/GenBank/DDBJ whole genome shotgun (WGS) entry which is preliminary data.</text>
</comment>
<feature type="coiled-coil region" evidence="1">
    <location>
        <begin position="65"/>
        <end position="107"/>
    </location>
</feature>
<evidence type="ECO:0000256" key="1">
    <source>
        <dbReference type="SAM" id="Coils"/>
    </source>
</evidence>
<protein>
    <submittedName>
        <fullName evidence="2">Uncharacterized protein</fullName>
    </submittedName>
</protein>
<reference evidence="2" key="1">
    <citation type="submission" date="2021-09" db="EMBL/GenBank/DDBJ databases">
        <authorList>
            <consortium name="AG Swart"/>
            <person name="Singh M."/>
            <person name="Singh A."/>
            <person name="Seah K."/>
            <person name="Emmerich C."/>
        </authorList>
    </citation>
    <scope>NUCLEOTIDE SEQUENCE</scope>
    <source>
        <strain evidence="2">ATCC30299</strain>
    </source>
</reference>
<keyword evidence="1" id="KW-0175">Coiled coil</keyword>
<evidence type="ECO:0000313" key="3">
    <source>
        <dbReference type="Proteomes" id="UP001162131"/>
    </source>
</evidence>
<proteinExistence type="predicted"/>
<name>A0AAU9K5B4_9CILI</name>
<dbReference type="EMBL" id="CAJZBQ010000054">
    <property type="protein sequence ID" value="CAG9332591.1"/>
    <property type="molecule type" value="Genomic_DNA"/>
</dbReference>
<organism evidence="2 3">
    <name type="scientific">Blepharisma stoltei</name>
    <dbReference type="NCBI Taxonomy" id="1481888"/>
    <lineage>
        <taxon>Eukaryota</taxon>
        <taxon>Sar</taxon>
        <taxon>Alveolata</taxon>
        <taxon>Ciliophora</taxon>
        <taxon>Postciliodesmatophora</taxon>
        <taxon>Heterotrichea</taxon>
        <taxon>Heterotrichida</taxon>
        <taxon>Blepharismidae</taxon>
        <taxon>Blepharisma</taxon>
    </lineage>
</organism>